<evidence type="ECO:0000313" key="3">
    <source>
        <dbReference type="Proteomes" id="UP001244787"/>
    </source>
</evidence>
<organism evidence="2 3">
    <name type="scientific">Aequorivita aurantiaca</name>
    <dbReference type="NCBI Taxonomy" id="3053356"/>
    <lineage>
        <taxon>Bacteria</taxon>
        <taxon>Pseudomonadati</taxon>
        <taxon>Bacteroidota</taxon>
        <taxon>Flavobacteriia</taxon>
        <taxon>Flavobacteriales</taxon>
        <taxon>Flavobacteriaceae</taxon>
        <taxon>Aequorivita</taxon>
    </lineage>
</organism>
<proteinExistence type="predicted"/>
<evidence type="ECO:0000313" key="2">
    <source>
        <dbReference type="EMBL" id="MDN3724622.1"/>
    </source>
</evidence>
<dbReference type="RefSeq" id="WP_290254710.1">
    <property type="nucleotide sequence ID" value="NZ_JAUGQQ010000005.1"/>
</dbReference>
<reference evidence="2 3" key="1">
    <citation type="submission" date="2023-06" db="EMBL/GenBank/DDBJ databases">
        <authorList>
            <person name="Ye Y.-Q."/>
            <person name="Du Z.-J."/>
        </authorList>
    </citation>
    <scope>NUCLEOTIDE SEQUENCE [LARGE SCALE GENOMIC DNA]</scope>
    <source>
        <strain evidence="2 3">SDUM287046</strain>
    </source>
</reference>
<comment type="caution">
    <text evidence="2">The sequence shown here is derived from an EMBL/GenBank/DDBJ whole genome shotgun (WGS) entry which is preliminary data.</text>
</comment>
<feature type="chain" id="PRO_5045369990" evidence="1">
    <location>
        <begin position="24"/>
        <end position="180"/>
    </location>
</feature>
<gene>
    <name evidence="2" type="ORF">QRD02_09520</name>
</gene>
<keyword evidence="3" id="KW-1185">Reference proteome</keyword>
<keyword evidence="1" id="KW-0732">Signal</keyword>
<dbReference type="Proteomes" id="UP001244787">
    <property type="component" value="Unassembled WGS sequence"/>
</dbReference>
<evidence type="ECO:0000256" key="1">
    <source>
        <dbReference type="SAM" id="SignalP"/>
    </source>
</evidence>
<feature type="signal peptide" evidence="1">
    <location>
        <begin position="1"/>
        <end position="23"/>
    </location>
</feature>
<accession>A0ABT8DGV3</accession>
<protein>
    <submittedName>
        <fullName evidence="2">Uncharacterized protein</fullName>
    </submittedName>
</protein>
<name>A0ABT8DGV3_9FLAO</name>
<dbReference type="EMBL" id="JAUGQQ010000005">
    <property type="protein sequence ID" value="MDN3724622.1"/>
    <property type="molecule type" value="Genomic_DNA"/>
</dbReference>
<sequence length="180" mass="19964">MMIRLSKVYLFFLSMVVFTPSLTGQTYKEENKKIDGNNVVLKGENVNPEVLSNFGIFATPNPKNATVQGNSVFVRQIGDFNTASVQTKTNASEINLLQNGNSNHTQLDYTANTAIADLVQNGDYNQITDFVNDPNADISLDLVQEGSNLNFERNGVNELTKSIKFKQTEASPTIIVRSYF</sequence>